<name>W0F5X7_9BACT</name>
<dbReference type="InterPro" id="IPR011990">
    <property type="entry name" value="TPR-like_helical_dom_sf"/>
</dbReference>
<dbReference type="Gene3D" id="1.25.40.10">
    <property type="entry name" value="Tetratricopeptide repeat domain"/>
    <property type="match status" value="2"/>
</dbReference>
<dbReference type="STRING" id="929713.NIASO_03730"/>
<dbReference type="KEGG" id="nso:NIASO_03730"/>
<keyword evidence="2" id="KW-0802">TPR repeat</keyword>
<keyword evidence="1" id="KW-0677">Repeat</keyword>
<dbReference type="SUPFAM" id="SSF48452">
    <property type="entry name" value="TPR-like"/>
    <property type="match status" value="1"/>
</dbReference>
<gene>
    <name evidence="3" type="ORF">NIASO_03730</name>
</gene>
<sequence length="318" mass="35971">MRGSLLIVSLLFLAKGYGQDSSYIRDLISEGVELHDQGRFDEAVKKYDAVLAIAPGFLPAQFEKSYALMAGRRFKEAINLSQQIIKNNKADVTMIGNAYSTWGTALDKGGRPKKALKVYKQGIKKAPGYGLLNYNEALSYFRLNALKKGMAALEISLLKDPHYAPAHYLMARVQLHDDHKTEALLSYMVYLLFDNRSPRAADALATIRALIPADAAILLQTKDLLPGDRFAYLVAKMIETRVPGTGAAYTGFWEKFYIPFFRALRERNYCESFAHQLFLPSENVMNEAWLQDHQQQLSALLTWFENYPWPRMGAIADR</sequence>
<dbReference type="AlphaFoldDB" id="W0F5X7"/>
<dbReference type="InterPro" id="IPR019734">
    <property type="entry name" value="TPR_rpt"/>
</dbReference>
<protein>
    <submittedName>
        <fullName evidence="3">Uncharacterized protein</fullName>
    </submittedName>
</protein>
<dbReference type="PANTHER" id="PTHR44943">
    <property type="entry name" value="CELLULOSE SYNTHASE OPERON PROTEIN C"/>
    <property type="match status" value="1"/>
</dbReference>
<dbReference type="InterPro" id="IPR051685">
    <property type="entry name" value="Ycf3/AcsC/BcsC/TPR_MFPF"/>
</dbReference>
<evidence type="ECO:0000256" key="1">
    <source>
        <dbReference type="ARBA" id="ARBA00022737"/>
    </source>
</evidence>
<reference evidence="3 4" key="1">
    <citation type="submission" date="2013-12" db="EMBL/GenBank/DDBJ databases">
        <authorList>
            <consortium name="DOE Joint Genome Institute"/>
            <person name="Eisen J."/>
            <person name="Huntemann M."/>
            <person name="Han J."/>
            <person name="Chen A."/>
            <person name="Kyrpides N."/>
            <person name="Mavromatis K."/>
            <person name="Markowitz V."/>
            <person name="Palaniappan K."/>
            <person name="Ivanova N."/>
            <person name="Schaumberg A."/>
            <person name="Pati A."/>
            <person name="Liolios K."/>
            <person name="Nordberg H.P."/>
            <person name="Cantor M.N."/>
            <person name="Hua S.X."/>
            <person name="Woyke T."/>
        </authorList>
    </citation>
    <scope>NUCLEOTIDE SEQUENCE [LARGE SCALE GENOMIC DNA]</scope>
    <source>
        <strain evidence="4">DSM 19437</strain>
    </source>
</reference>
<evidence type="ECO:0000313" key="3">
    <source>
        <dbReference type="EMBL" id="AHF17208.1"/>
    </source>
</evidence>
<dbReference type="eggNOG" id="COG0457">
    <property type="taxonomic scope" value="Bacteria"/>
</dbReference>
<evidence type="ECO:0000313" key="4">
    <source>
        <dbReference type="Proteomes" id="UP000003586"/>
    </source>
</evidence>
<evidence type="ECO:0000256" key="2">
    <source>
        <dbReference type="ARBA" id="ARBA00022803"/>
    </source>
</evidence>
<dbReference type="PANTHER" id="PTHR44943:SF8">
    <property type="entry name" value="TPR REPEAT-CONTAINING PROTEIN MJ0263"/>
    <property type="match status" value="1"/>
</dbReference>
<dbReference type="Pfam" id="PF14559">
    <property type="entry name" value="TPR_19"/>
    <property type="match status" value="1"/>
</dbReference>
<keyword evidence="4" id="KW-1185">Reference proteome</keyword>
<dbReference type="Pfam" id="PF13432">
    <property type="entry name" value="TPR_16"/>
    <property type="match status" value="1"/>
</dbReference>
<dbReference type="EMBL" id="CP007035">
    <property type="protein sequence ID" value="AHF17208.1"/>
    <property type="molecule type" value="Genomic_DNA"/>
</dbReference>
<dbReference type="SMART" id="SM00028">
    <property type="entry name" value="TPR"/>
    <property type="match status" value="3"/>
</dbReference>
<dbReference type="HOGENOM" id="CLU_063845_0_0_10"/>
<organism evidence="3 4">
    <name type="scientific">Niabella soli DSM 19437</name>
    <dbReference type="NCBI Taxonomy" id="929713"/>
    <lineage>
        <taxon>Bacteria</taxon>
        <taxon>Pseudomonadati</taxon>
        <taxon>Bacteroidota</taxon>
        <taxon>Chitinophagia</taxon>
        <taxon>Chitinophagales</taxon>
        <taxon>Chitinophagaceae</taxon>
        <taxon>Niabella</taxon>
    </lineage>
</organism>
<proteinExistence type="predicted"/>
<dbReference type="Proteomes" id="UP000003586">
    <property type="component" value="Chromosome"/>
</dbReference>
<accession>W0F5X7</accession>